<evidence type="ECO:0000259" key="1">
    <source>
        <dbReference type="Pfam" id="PF01738"/>
    </source>
</evidence>
<dbReference type="OMA" id="GDNPHTP"/>
<accession>A0A165A9D8</accession>
<dbReference type="PANTHER" id="PTHR17630:SF44">
    <property type="entry name" value="PROTEIN AIM2"/>
    <property type="match status" value="1"/>
</dbReference>
<dbReference type="STRING" id="1328760.A0A165A9D8"/>
<dbReference type="InterPro" id="IPR002925">
    <property type="entry name" value="Dienelactn_hydro"/>
</dbReference>
<protein>
    <submittedName>
        <fullName evidence="2">Dienelactone hydrolase family protein</fullName>
    </submittedName>
</protein>
<dbReference type="PANTHER" id="PTHR17630">
    <property type="entry name" value="DIENELACTONE HYDROLASE"/>
    <property type="match status" value="1"/>
</dbReference>
<dbReference type="AlphaFoldDB" id="A0A165A9D8"/>
<evidence type="ECO:0000313" key="3">
    <source>
        <dbReference type="Proteomes" id="UP000076632"/>
    </source>
</evidence>
<keyword evidence="3" id="KW-1185">Reference proteome</keyword>
<dbReference type="Pfam" id="PF01738">
    <property type="entry name" value="DLH"/>
    <property type="match status" value="1"/>
</dbReference>
<feature type="domain" description="Dienelactone hydrolase" evidence="1">
    <location>
        <begin position="42"/>
        <end position="253"/>
    </location>
</feature>
<reference evidence="2 3" key="1">
    <citation type="journal article" date="2016" name="Fungal Biol.">
        <title>The genome of Xylona heveae provides a window into fungal endophytism.</title>
        <authorList>
            <person name="Gazis R."/>
            <person name="Kuo A."/>
            <person name="Riley R."/>
            <person name="LaButti K."/>
            <person name="Lipzen A."/>
            <person name="Lin J."/>
            <person name="Amirebrahimi M."/>
            <person name="Hesse C.N."/>
            <person name="Spatafora J.W."/>
            <person name="Henrissat B."/>
            <person name="Hainaut M."/>
            <person name="Grigoriev I.V."/>
            <person name="Hibbett D.S."/>
        </authorList>
    </citation>
    <scope>NUCLEOTIDE SEQUENCE [LARGE SCALE GENOMIC DNA]</scope>
    <source>
        <strain evidence="2 3">TC161</strain>
    </source>
</reference>
<dbReference type="RefSeq" id="XP_018185681.1">
    <property type="nucleotide sequence ID" value="XM_018333364.1"/>
</dbReference>
<name>A0A165A9D8_XYLHT</name>
<dbReference type="GeneID" id="28898501"/>
<dbReference type="Proteomes" id="UP000076632">
    <property type="component" value="Unassembled WGS sequence"/>
</dbReference>
<organism evidence="2 3">
    <name type="scientific">Xylona heveae (strain CBS 132557 / TC161)</name>
    <dbReference type="NCBI Taxonomy" id="1328760"/>
    <lineage>
        <taxon>Eukaryota</taxon>
        <taxon>Fungi</taxon>
        <taxon>Dikarya</taxon>
        <taxon>Ascomycota</taxon>
        <taxon>Pezizomycotina</taxon>
        <taxon>Xylonomycetes</taxon>
        <taxon>Xylonales</taxon>
        <taxon>Xylonaceae</taxon>
        <taxon>Xylona</taxon>
    </lineage>
</organism>
<dbReference type="SUPFAM" id="SSF53474">
    <property type="entry name" value="alpha/beta-Hydrolases"/>
    <property type="match status" value="1"/>
</dbReference>
<sequence length="258" mass="28159">MTNLISNPPGDCCARGVKHTGKAVGTITTLKARSSVSQKQVEAYITYPANKSTHTAILFLTDIIGHNTINAQLLADQYAADGYFVVVPDLFEGDAVPLNRPGDYDLPSWLQKHPTNLVDPIVEATLGEMRDTFNCQRIGAVGYCFGAKYVARFLGQGKINVGYVAHPSFVEEAELAAIKGPLSIAAAEHDTIFPPEKRHHAEVILPKTGQAWQIALYGGVSHGFAVRADISIKSNKIAKEHAYYQAVQWFDSYLKSVE</sequence>
<dbReference type="InParanoid" id="A0A165A9D8"/>
<proteinExistence type="predicted"/>
<dbReference type="EMBL" id="KV407464">
    <property type="protein sequence ID" value="KZF20126.1"/>
    <property type="molecule type" value="Genomic_DNA"/>
</dbReference>
<dbReference type="FunCoup" id="A0A165A9D8">
    <property type="interactions" value="249"/>
</dbReference>
<gene>
    <name evidence="2" type="ORF">L228DRAFT_250571</name>
</gene>
<dbReference type="GO" id="GO:0016787">
    <property type="term" value="F:hydrolase activity"/>
    <property type="evidence" value="ECO:0007669"/>
    <property type="project" value="UniProtKB-KW"/>
</dbReference>
<dbReference type="InterPro" id="IPR029058">
    <property type="entry name" value="AB_hydrolase_fold"/>
</dbReference>
<dbReference type="OrthoDB" id="17560at2759"/>
<dbReference type="Gene3D" id="3.40.50.1820">
    <property type="entry name" value="alpha/beta hydrolase"/>
    <property type="match status" value="1"/>
</dbReference>
<keyword evidence="2" id="KW-0378">Hydrolase</keyword>
<evidence type="ECO:0000313" key="2">
    <source>
        <dbReference type="EMBL" id="KZF20126.1"/>
    </source>
</evidence>